<dbReference type="Proteomes" id="UP001247307">
    <property type="component" value="Unassembled WGS sequence"/>
</dbReference>
<dbReference type="Gene3D" id="1.10.3470.10">
    <property type="entry name" value="ABC transporter involved in vitamin B12 uptake, BtuC"/>
    <property type="match status" value="1"/>
</dbReference>
<feature type="transmembrane region" description="Helical" evidence="8">
    <location>
        <begin position="234"/>
        <end position="257"/>
    </location>
</feature>
<name>A0AAE3YHE5_9MICC</name>
<protein>
    <submittedName>
        <fullName evidence="9">Iron complex transport system permease protein</fullName>
    </submittedName>
</protein>
<comment type="similarity">
    <text evidence="2">Belongs to the binding-protein-dependent transport system permease family. FecCD subfamily.</text>
</comment>
<proteinExistence type="inferred from homology"/>
<reference evidence="9" key="1">
    <citation type="submission" date="2023-07" db="EMBL/GenBank/DDBJ databases">
        <title>Sequencing the genomes of 1000 actinobacteria strains.</title>
        <authorList>
            <person name="Klenk H.-P."/>
        </authorList>
    </citation>
    <scope>NUCLEOTIDE SEQUENCE</scope>
    <source>
        <strain evidence="9">DSM 13988</strain>
    </source>
</reference>
<feature type="transmembrane region" description="Helical" evidence="8">
    <location>
        <begin position="144"/>
        <end position="168"/>
    </location>
</feature>
<evidence type="ECO:0000256" key="5">
    <source>
        <dbReference type="ARBA" id="ARBA00022692"/>
    </source>
</evidence>
<keyword evidence="5 8" id="KW-0812">Transmembrane</keyword>
<feature type="transmembrane region" description="Helical" evidence="8">
    <location>
        <begin position="189"/>
        <end position="214"/>
    </location>
</feature>
<dbReference type="InterPro" id="IPR037294">
    <property type="entry name" value="ABC_BtuC-like"/>
</dbReference>
<evidence type="ECO:0000256" key="7">
    <source>
        <dbReference type="ARBA" id="ARBA00023136"/>
    </source>
</evidence>
<organism evidence="9 10">
    <name type="scientific">Falsarthrobacter nasiphocae</name>
    <dbReference type="NCBI Taxonomy" id="189863"/>
    <lineage>
        <taxon>Bacteria</taxon>
        <taxon>Bacillati</taxon>
        <taxon>Actinomycetota</taxon>
        <taxon>Actinomycetes</taxon>
        <taxon>Micrococcales</taxon>
        <taxon>Micrococcaceae</taxon>
        <taxon>Falsarthrobacter</taxon>
    </lineage>
</organism>
<evidence type="ECO:0000256" key="2">
    <source>
        <dbReference type="ARBA" id="ARBA00007935"/>
    </source>
</evidence>
<evidence type="ECO:0000313" key="10">
    <source>
        <dbReference type="Proteomes" id="UP001247307"/>
    </source>
</evidence>
<feature type="transmembrane region" description="Helical" evidence="8">
    <location>
        <begin position="114"/>
        <end position="132"/>
    </location>
</feature>
<evidence type="ECO:0000256" key="6">
    <source>
        <dbReference type="ARBA" id="ARBA00022989"/>
    </source>
</evidence>
<evidence type="ECO:0000256" key="4">
    <source>
        <dbReference type="ARBA" id="ARBA00022475"/>
    </source>
</evidence>
<dbReference type="SUPFAM" id="SSF81345">
    <property type="entry name" value="ABC transporter involved in vitamin B12 uptake, BtuC"/>
    <property type="match status" value="1"/>
</dbReference>
<keyword evidence="4" id="KW-1003">Cell membrane</keyword>
<evidence type="ECO:0000256" key="8">
    <source>
        <dbReference type="SAM" id="Phobius"/>
    </source>
</evidence>
<keyword evidence="7 8" id="KW-0472">Membrane</keyword>
<dbReference type="RefSeq" id="WP_309850965.1">
    <property type="nucleotide sequence ID" value="NZ_JAVDUI010000001.1"/>
</dbReference>
<dbReference type="GO" id="GO:0022857">
    <property type="term" value="F:transmembrane transporter activity"/>
    <property type="evidence" value="ECO:0007669"/>
    <property type="project" value="InterPro"/>
</dbReference>
<evidence type="ECO:0000256" key="1">
    <source>
        <dbReference type="ARBA" id="ARBA00004651"/>
    </source>
</evidence>
<gene>
    <name evidence="9" type="ORF">J2S35_001190</name>
</gene>
<dbReference type="Pfam" id="PF01032">
    <property type="entry name" value="FecCD"/>
    <property type="match status" value="1"/>
</dbReference>
<comment type="subcellular location">
    <subcellularLocation>
        <location evidence="1">Cell membrane</location>
        <topology evidence="1">Multi-pass membrane protein</topology>
    </subcellularLocation>
</comment>
<dbReference type="InterPro" id="IPR000522">
    <property type="entry name" value="ABC_transptr_permease_BtuC"/>
</dbReference>
<dbReference type="EMBL" id="JAVDUI010000001">
    <property type="protein sequence ID" value="MDR6892250.1"/>
    <property type="molecule type" value="Genomic_DNA"/>
</dbReference>
<evidence type="ECO:0000256" key="3">
    <source>
        <dbReference type="ARBA" id="ARBA00022448"/>
    </source>
</evidence>
<keyword evidence="10" id="KW-1185">Reference proteome</keyword>
<dbReference type="GO" id="GO:0033214">
    <property type="term" value="P:siderophore-iron import into cell"/>
    <property type="evidence" value="ECO:0007669"/>
    <property type="project" value="TreeGrafter"/>
</dbReference>
<dbReference type="CDD" id="cd06550">
    <property type="entry name" value="TM_ABC_iron-siderophores_like"/>
    <property type="match status" value="1"/>
</dbReference>
<feature type="transmembrane region" description="Helical" evidence="8">
    <location>
        <begin position="277"/>
        <end position="296"/>
    </location>
</feature>
<dbReference type="PANTHER" id="PTHR30472:SF1">
    <property type="entry name" value="FE(3+) DICITRATE TRANSPORT SYSTEM PERMEASE PROTEIN FECC-RELATED"/>
    <property type="match status" value="1"/>
</dbReference>
<keyword evidence="6 8" id="KW-1133">Transmembrane helix</keyword>
<comment type="caution">
    <text evidence="9">The sequence shown here is derived from an EMBL/GenBank/DDBJ whole genome shotgun (WGS) entry which is preliminary data.</text>
</comment>
<keyword evidence="3" id="KW-0813">Transport</keyword>
<dbReference type="FunFam" id="1.10.3470.10:FF:000001">
    <property type="entry name" value="Vitamin B12 ABC transporter permease BtuC"/>
    <property type="match status" value="1"/>
</dbReference>
<dbReference type="AlphaFoldDB" id="A0AAE3YHE5"/>
<dbReference type="GO" id="GO:0005886">
    <property type="term" value="C:plasma membrane"/>
    <property type="evidence" value="ECO:0007669"/>
    <property type="project" value="UniProtKB-SubCell"/>
</dbReference>
<feature type="transmembrane region" description="Helical" evidence="8">
    <location>
        <begin position="302"/>
        <end position="321"/>
    </location>
</feature>
<feature type="transmembrane region" description="Helical" evidence="8">
    <location>
        <begin position="87"/>
        <end position="107"/>
    </location>
</feature>
<evidence type="ECO:0000313" key="9">
    <source>
        <dbReference type="EMBL" id="MDR6892250.1"/>
    </source>
</evidence>
<accession>A0AAE3YHE5</accession>
<sequence>MTAWGAGVILLALLAISILLSLAVGARSVPLGDVWRGLTADDGSFEAAVVSARVPRTVLAACAGAALGLAGTGMQGLTRNPLADPGILGVNSGAALAVVVGIFAFGVSGLVGTMAAALIGAAAASLLVFLIAEFGPSNGSAVNLAIAGAAVGAACSAVIGAILLNSQVTLDVFRRWQIGSVATNSFESFVPVLPLLLAGAALLLTNAGALNAIALGEDVARGLGVSLGRARWTVGGGFVLLAAGATAVAGPIGFVGLAVPHMLRLLLGGDHRRIMPLSLLGGAVLVLAADVLGRVVAPPSEVAAGVLTAVVGAPVLVWLAASKKGAMTQ</sequence>
<dbReference type="PANTHER" id="PTHR30472">
    <property type="entry name" value="FERRIC ENTEROBACTIN TRANSPORT SYSTEM PERMEASE PROTEIN"/>
    <property type="match status" value="1"/>
</dbReference>